<keyword evidence="3" id="KW-1185">Reference proteome</keyword>
<dbReference type="InterPro" id="IPR041657">
    <property type="entry name" value="HTH_17"/>
</dbReference>
<name>A0ABW1W2J0_9GAMM</name>
<reference evidence="3" key="1">
    <citation type="journal article" date="2019" name="Int. J. Syst. Evol. Microbiol.">
        <title>The Global Catalogue of Microorganisms (GCM) 10K type strain sequencing project: providing services to taxonomists for standard genome sequencing and annotation.</title>
        <authorList>
            <consortium name="The Broad Institute Genomics Platform"/>
            <consortium name="The Broad Institute Genome Sequencing Center for Infectious Disease"/>
            <person name="Wu L."/>
            <person name="Ma J."/>
        </authorList>
    </citation>
    <scope>NUCLEOTIDE SEQUENCE [LARGE SCALE GENOMIC DNA]</scope>
    <source>
        <strain evidence="3">CGMCC 1.18518</strain>
    </source>
</reference>
<gene>
    <name evidence="2" type="ORF">ACFP9W_17535</name>
</gene>
<dbReference type="RefSeq" id="WP_385955898.1">
    <property type="nucleotide sequence ID" value="NZ_JBHSUB010000033.1"/>
</dbReference>
<evidence type="ECO:0000259" key="1">
    <source>
        <dbReference type="Pfam" id="PF12728"/>
    </source>
</evidence>
<organism evidence="2 3">
    <name type="scientific">Tatumella terrea</name>
    <dbReference type="NCBI Taxonomy" id="419007"/>
    <lineage>
        <taxon>Bacteria</taxon>
        <taxon>Pseudomonadati</taxon>
        <taxon>Pseudomonadota</taxon>
        <taxon>Gammaproteobacteria</taxon>
        <taxon>Enterobacterales</taxon>
        <taxon>Erwiniaceae</taxon>
        <taxon>Tatumella</taxon>
    </lineage>
</organism>
<sequence length="147" mass="16229">MAKVSISEAARLAKVSRPTIYKMINSGLLSFTSVVNNGRSIKVIDTSEVYRVFGADISGGGSKGDTVINTGDFTPVNSGDLQDLQQQIALLRQENASLKDAVSSREEHIASLKHAMILIEHKQQAEKINVEPEIPIKPHSRWAFWRK</sequence>
<evidence type="ECO:0000313" key="2">
    <source>
        <dbReference type="EMBL" id="MFC6379856.1"/>
    </source>
</evidence>
<dbReference type="EMBL" id="JBHSUB010000033">
    <property type="protein sequence ID" value="MFC6379856.1"/>
    <property type="molecule type" value="Genomic_DNA"/>
</dbReference>
<proteinExistence type="predicted"/>
<evidence type="ECO:0000313" key="3">
    <source>
        <dbReference type="Proteomes" id="UP001596230"/>
    </source>
</evidence>
<protein>
    <submittedName>
        <fullName evidence="2">Helix-turn-helix domain-containing protein</fullName>
    </submittedName>
</protein>
<comment type="caution">
    <text evidence="2">The sequence shown here is derived from an EMBL/GenBank/DDBJ whole genome shotgun (WGS) entry which is preliminary data.</text>
</comment>
<dbReference type="Proteomes" id="UP001596230">
    <property type="component" value="Unassembled WGS sequence"/>
</dbReference>
<accession>A0ABW1W2J0</accession>
<feature type="domain" description="Helix-turn-helix" evidence="1">
    <location>
        <begin position="5"/>
        <end position="41"/>
    </location>
</feature>
<dbReference type="Pfam" id="PF12728">
    <property type="entry name" value="HTH_17"/>
    <property type="match status" value="1"/>
</dbReference>